<proteinExistence type="evidence at transcript level"/>
<organism evidence="2">
    <name type="scientific">Lotus japonicus</name>
    <name type="common">Lotus corniculatus var. japonicus</name>
    <dbReference type="NCBI Taxonomy" id="34305"/>
    <lineage>
        <taxon>Eukaryota</taxon>
        <taxon>Viridiplantae</taxon>
        <taxon>Streptophyta</taxon>
        <taxon>Embryophyta</taxon>
        <taxon>Tracheophyta</taxon>
        <taxon>Spermatophyta</taxon>
        <taxon>Magnoliopsida</taxon>
        <taxon>eudicotyledons</taxon>
        <taxon>Gunneridae</taxon>
        <taxon>Pentapetalae</taxon>
        <taxon>rosids</taxon>
        <taxon>fabids</taxon>
        <taxon>Fabales</taxon>
        <taxon>Fabaceae</taxon>
        <taxon>Papilionoideae</taxon>
        <taxon>50 kb inversion clade</taxon>
        <taxon>NPAAA clade</taxon>
        <taxon>Hologalegina</taxon>
        <taxon>robinioid clade</taxon>
        <taxon>Loteae</taxon>
        <taxon>Lotus</taxon>
    </lineage>
</organism>
<name>I3SIR7_LOTJA</name>
<sequence>MKELFIETQCCMTALSSNLSFTHFEIISNNKYHLEIIENVSELFNLKWVFEFGVTTVLLLLVLATTVTVIVEK</sequence>
<dbReference type="EMBL" id="BT140364">
    <property type="protein sequence ID" value="AFK40159.1"/>
    <property type="molecule type" value="mRNA"/>
</dbReference>
<evidence type="ECO:0000313" key="2">
    <source>
        <dbReference type="EMBL" id="AFK40159.1"/>
    </source>
</evidence>
<keyword evidence="1" id="KW-1133">Transmembrane helix</keyword>
<dbReference type="AlphaFoldDB" id="I3SIR7"/>
<keyword evidence="1" id="KW-0812">Transmembrane</keyword>
<reference evidence="2" key="1">
    <citation type="submission" date="2012-05" db="EMBL/GenBank/DDBJ databases">
        <authorList>
            <person name="Krishnakumar V."/>
            <person name="Cheung F."/>
            <person name="Xiao Y."/>
            <person name="Chan A."/>
            <person name="Moskal W.A."/>
            <person name="Town C.D."/>
        </authorList>
    </citation>
    <scope>NUCLEOTIDE SEQUENCE</scope>
</reference>
<feature type="transmembrane region" description="Helical" evidence="1">
    <location>
        <begin position="48"/>
        <end position="71"/>
    </location>
</feature>
<protein>
    <submittedName>
        <fullName evidence="2">Uncharacterized protein</fullName>
    </submittedName>
</protein>
<keyword evidence="1" id="KW-0472">Membrane</keyword>
<evidence type="ECO:0000256" key="1">
    <source>
        <dbReference type="SAM" id="Phobius"/>
    </source>
</evidence>
<accession>I3SIR7</accession>